<dbReference type="EMBL" id="CAJJDO010000025">
    <property type="protein sequence ID" value="CAD8153762.1"/>
    <property type="molecule type" value="Genomic_DNA"/>
</dbReference>
<comment type="caution">
    <text evidence="2">The sequence shown here is derived from an EMBL/GenBank/DDBJ whole genome shotgun (WGS) entry which is preliminary data.</text>
</comment>
<organism evidence="2 3">
    <name type="scientific">Paramecium pentaurelia</name>
    <dbReference type="NCBI Taxonomy" id="43138"/>
    <lineage>
        <taxon>Eukaryota</taxon>
        <taxon>Sar</taxon>
        <taxon>Alveolata</taxon>
        <taxon>Ciliophora</taxon>
        <taxon>Intramacronucleata</taxon>
        <taxon>Oligohymenophorea</taxon>
        <taxon>Peniculida</taxon>
        <taxon>Parameciidae</taxon>
        <taxon>Paramecium</taxon>
    </lineage>
</organism>
<sequence>MINIHKSKSLTDRYKLYSDPISIYIWIIISEYILMFTLFVLQTAKLFLINKELDEINFEAIKKIMNFEDGSRKIQNQILKKGSKSEFIYF</sequence>
<keyword evidence="1" id="KW-0472">Membrane</keyword>
<reference evidence="2" key="1">
    <citation type="submission" date="2021-01" db="EMBL/GenBank/DDBJ databases">
        <authorList>
            <consortium name="Genoscope - CEA"/>
            <person name="William W."/>
        </authorList>
    </citation>
    <scope>NUCLEOTIDE SEQUENCE</scope>
</reference>
<dbReference type="AlphaFoldDB" id="A0A8S1TQL6"/>
<keyword evidence="3" id="KW-1185">Reference proteome</keyword>
<protein>
    <submittedName>
        <fullName evidence="2">Uncharacterized protein</fullName>
    </submittedName>
</protein>
<feature type="transmembrane region" description="Helical" evidence="1">
    <location>
        <begin position="23"/>
        <end position="41"/>
    </location>
</feature>
<evidence type="ECO:0000313" key="2">
    <source>
        <dbReference type="EMBL" id="CAD8153762.1"/>
    </source>
</evidence>
<keyword evidence="1" id="KW-1133">Transmembrane helix</keyword>
<keyword evidence="1" id="KW-0812">Transmembrane</keyword>
<proteinExistence type="predicted"/>
<accession>A0A8S1TQL6</accession>
<name>A0A8S1TQL6_9CILI</name>
<evidence type="ECO:0000313" key="3">
    <source>
        <dbReference type="Proteomes" id="UP000689195"/>
    </source>
</evidence>
<dbReference type="Proteomes" id="UP000689195">
    <property type="component" value="Unassembled WGS sequence"/>
</dbReference>
<gene>
    <name evidence="2" type="ORF">PPENT_87.1.T0250018</name>
</gene>
<evidence type="ECO:0000256" key="1">
    <source>
        <dbReference type="SAM" id="Phobius"/>
    </source>
</evidence>